<dbReference type="Gene3D" id="3.40.50.1360">
    <property type="match status" value="1"/>
</dbReference>
<proteinExistence type="inferred from homology"/>
<dbReference type="UniPathway" id="UPA00115">
    <property type="reaction ID" value="UER00412"/>
</dbReference>
<dbReference type="GO" id="GO:0005829">
    <property type="term" value="C:cytosol"/>
    <property type="evidence" value="ECO:0007669"/>
    <property type="project" value="TreeGrafter"/>
</dbReference>
<dbReference type="Proteomes" id="UP000477651">
    <property type="component" value="Unassembled WGS sequence"/>
</dbReference>
<dbReference type="GO" id="GO:0004751">
    <property type="term" value="F:ribose-5-phosphate isomerase activity"/>
    <property type="evidence" value="ECO:0007669"/>
    <property type="project" value="UniProtKB-UniRule"/>
</dbReference>
<organism evidence="4 5">
    <name type="scientific">Pelistega ratti</name>
    <dbReference type="NCBI Taxonomy" id="2652177"/>
    <lineage>
        <taxon>Bacteria</taxon>
        <taxon>Pseudomonadati</taxon>
        <taxon>Pseudomonadota</taxon>
        <taxon>Betaproteobacteria</taxon>
        <taxon>Burkholderiales</taxon>
        <taxon>Alcaligenaceae</taxon>
        <taxon>Pelistega</taxon>
    </lineage>
</organism>
<comment type="function">
    <text evidence="3">Catalyzes the reversible conversion of ribose-5-phosphate to ribulose 5-phosphate.</text>
</comment>
<feature type="binding site" evidence="3">
    <location>
        <begin position="34"/>
        <end position="37"/>
    </location>
    <ligand>
        <name>substrate</name>
    </ligand>
</feature>
<keyword evidence="2 3" id="KW-0413">Isomerase</keyword>
<gene>
    <name evidence="3 4" type="primary">rpiA</name>
    <name evidence="4" type="ORF">F9B74_07605</name>
</gene>
<dbReference type="InterPro" id="IPR037171">
    <property type="entry name" value="NagB/RpiA_transferase-like"/>
</dbReference>
<dbReference type="PANTHER" id="PTHR11934">
    <property type="entry name" value="RIBOSE-5-PHOSPHATE ISOMERASE"/>
    <property type="match status" value="1"/>
</dbReference>
<evidence type="ECO:0000256" key="1">
    <source>
        <dbReference type="ARBA" id="ARBA00001713"/>
    </source>
</evidence>
<dbReference type="Pfam" id="PF06026">
    <property type="entry name" value="Rib_5-P_isom_A"/>
    <property type="match status" value="1"/>
</dbReference>
<evidence type="ECO:0000313" key="4">
    <source>
        <dbReference type="EMBL" id="NEN76185.1"/>
    </source>
</evidence>
<protein>
    <recommendedName>
        <fullName evidence="3">Ribose-5-phosphate isomerase A</fullName>
        <ecNumber evidence="3">5.3.1.6</ecNumber>
    </recommendedName>
    <alternativeName>
        <fullName evidence="3">Phosphoriboisomerase A</fullName>
        <shortName evidence="3">PRI</shortName>
    </alternativeName>
</protein>
<dbReference type="CDD" id="cd01398">
    <property type="entry name" value="RPI_A"/>
    <property type="match status" value="1"/>
</dbReference>
<reference evidence="4 5" key="1">
    <citation type="submission" date="2020-02" db="EMBL/GenBank/DDBJ databases">
        <title>Pelistega sp. NLN82 were isolated from wild rodents of the Hainan Island.</title>
        <authorList>
            <person name="Niu N."/>
            <person name="Zhou J."/>
        </authorList>
    </citation>
    <scope>NUCLEOTIDE SEQUENCE [LARGE SCALE GENOMIC DNA]</scope>
    <source>
        <strain evidence="4 5">NLN82</strain>
    </source>
</reference>
<comment type="caution">
    <text evidence="4">The sequence shown here is derived from an EMBL/GenBank/DDBJ whole genome shotgun (WGS) entry which is preliminary data.</text>
</comment>
<feature type="active site" description="Proton acceptor" evidence="3">
    <location>
        <position position="109"/>
    </location>
</feature>
<dbReference type="SUPFAM" id="SSF75445">
    <property type="entry name" value="D-ribose-5-phosphate isomerase (RpiA), lid domain"/>
    <property type="match status" value="1"/>
</dbReference>
<dbReference type="Gene3D" id="3.30.70.260">
    <property type="match status" value="1"/>
</dbReference>
<comment type="similarity">
    <text evidence="3">Belongs to the ribose 5-phosphate isomerase family.</text>
</comment>
<dbReference type="HAMAP" id="MF_00170">
    <property type="entry name" value="Rib_5P_isom_A"/>
    <property type="match status" value="1"/>
</dbReference>
<accession>A0A6L9Y7L2</accession>
<name>A0A6L9Y7L2_9BURK</name>
<dbReference type="InterPro" id="IPR004788">
    <property type="entry name" value="Ribose5P_isomerase_type_A"/>
</dbReference>
<comment type="subunit">
    <text evidence="3">Homodimer.</text>
</comment>
<evidence type="ECO:0000256" key="2">
    <source>
        <dbReference type="ARBA" id="ARBA00023235"/>
    </source>
</evidence>
<dbReference type="SUPFAM" id="SSF100950">
    <property type="entry name" value="NagB/RpiA/CoA transferase-like"/>
    <property type="match status" value="1"/>
</dbReference>
<evidence type="ECO:0000256" key="3">
    <source>
        <dbReference type="HAMAP-Rule" id="MF_00170"/>
    </source>
</evidence>
<dbReference type="PANTHER" id="PTHR11934:SF0">
    <property type="entry name" value="RIBOSE-5-PHOSPHATE ISOMERASE"/>
    <property type="match status" value="1"/>
</dbReference>
<dbReference type="NCBIfam" id="NF001924">
    <property type="entry name" value="PRK00702.1"/>
    <property type="match status" value="1"/>
</dbReference>
<evidence type="ECO:0000313" key="5">
    <source>
        <dbReference type="Proteomes" id="UP000477651"/>
    </source>
</evidence>
<dbReference type="InterPro" id="IPR020672">
    <property type="entry name" value="Ribose5P_isomerase_typA_subgr"/>
</dbReference>
<feature type="binding site" evidence="3">
    <location>
        <begin position="100"/>
        <end position="103"/>
    </location>
    <ligand>
        <name>substrate</name>
    </ligand>
</feature>
<dbReference type="EC" id="5.3.1.6" evidence="3"/>
<dbReference type="RefSeq" id="WP_163764664.1">
    <property type="nucleotide sequence ID" value="NZ_JAAGYR010000014.1"/>
</dbReference>
<dbReference type="FunFam" id="3.40.50.1360:FF:000001">
    <property type="entry name" value="Ribose-5-phosphate isomerase A"/>
    <property type="match status" value="1"/>
</dbReference>
<dbReference type="GO" id="GO:0006014">
    <property type="term" value="P:D-ribose metabolic process"/>
    <property type="evidence" value="ECO:0007669"/>
    <property type="project" value="TreeGrafter"/>
</dbReference>
<dbReference type="AlphaFoldDB" id="A0A6L9Y7L2"/>
<dbReference type="GO" id="GO:0009052">
    <property type="term" value="P:pentose-phosphate shunt, non-oxidative branch"/>
    <property type="evidence" value="ECO:0007669"/>
    <property type="project" value="UniProtKB-UniRule"/>
</dbReference>
<feature type="binding site" evidence="3">
    <location>
        <position position="127"/>
    </location>
    <ligand>
        <name>substrate</name>
    </ligand>
</feature>
<dbReference type="NCBIfam" id="TIGR00021">
    <property type="entry name" value="rpiA"/>
    <property type="match status" value="1"/>
</dbReference>
<keyword evidence="5" id="KW-1185">Reference proteome</keyword>
<dbReference type="EMBL" id="JAAGYR010000014">
    <property type="protein sequence ID" value="NEN76185.1"/>
    <property type="molecule type" value="Genomic_DNA"/>
</dbReference>
<sequence length="233" mass="25025">MAYSQQALKEQVAKAAVEYILPLLSPTAVVGVGTGSTADLFIDELAKHKQQFKAAVASSERSAKRLADHGILVLDLNEVESMPVYVDGADEINAQLQMIKGGGGALTREKMVASVAERFVCIVDESKLVERLGAFKLPIEVLPMAINSVSRQIEKLGGVARQRVGFITDNGNPIIDVEGFSVEDARELESTINQIPGVVCCGFFALSPATIMIIGTQEGVKQLSHQPLSLQYL</sequence>
<comment type="catalytic activity">
    <reaction evidence="1 3">
        <text>aldehydo-D-ribose 5-phosphate = D-ribulose 5-phosphate</text>
        <dbReference type="Rhea" id="RHEA:14657"/>
        <dbReference type="ChEBI" id="CHEBI:58121"/>
        <dbReference type="ChEBI" id="CHEBI:58273"/>
        <dbReference type="EC" id="5.3.1.6"/>
    </reaction>
</comment>
<feature type="binding site" evidence="3">
    <location>
        <begin position="87"/>
        <end position="90"/>
    </location>
    <ligand>
        <name>substrate</name>
    </ligand>
</feature>
<comment type="pathway">
    <text evidence="3">Carbohydrate degradation; pentose phosphate pathway; D-ribose 5-phosphate from D-ribulose 5-phosphate (non-oxidative stage): step 1/1.</text>
</comment>